<keyword evidence="3 7" id="KW-1133">Transmembrane helix</keyword>
<evidence type="ECO:0000256" key="3">
    <source>
        <dbReference type="ARBA" id="ARBA00022989"/>
    </source>
</evidence>
<sequence>MNAKLAAGISHDSLAEELLNPFVHRLELDTTYEKIKTAVLTVVLLPIRVSIICIFLITGWLLACVGLFGLTEEDLRAQPLSGWRR</sequence>
<dbReference type="GO" id="GO:0005783">
    <property type="term" value="C:endoplasmic reticulum"/>
    <property type="evidence" value="ECO:0007669"/>
    <property type="project" value="TreeGrafter"/>
</dbReference>
<accession>A0AA38IS35</accession>
<comment type="caution">
    <text evidence="8">The sequence shown here is derived from an EMBL/GenBank/DDBJ whole genome shotgun (WGS) entry which is preliminary data.</text>
</comment>
<dbReference type="GO" id="GO:0006629">
    <property type="term" value="P:lipid metabolic process"/>
    <property type="evidence" value="ECO:0007669"/>
    <property type="project" value="UniProtKB-KW"/>
</dbReference>
<reference evidence="8" key="1">
    <citation type="journal article" date="2023" name="G3 (Bethesda)">
        <title>Whole genome assemblies of Zophobas morio and Tenebrio molitor.</title>
        <authorList>
            <person name="Kaur S."/>
            <person name="Stinson S.A."/>
            <person name="diCenzo G.C."/>
        </authorList>
    </citation>
    <scope>NUCLEOTIDE SEQUENCE</scope>
    <source>
        <strain evidence="8">QUZm001</strain>
    </source>
</reference>
<keyword evidence="9" id="KW-1185">Reference proteome</keyword>
<keyword evidence="4" id="KW-0443">Lipid metabolism</keyword>
<evidence type="ECO:0000256" key="1">
    <source>
        <dbReference type="ARBA" id="ARBA00022679"/>
    </source>
</evidence>
<keyword evidence="5 7" id="KW-0472">Membrane</keyword>
<evidence type="ECO:0000256" key="6">
    <source>
        <dbReference type="ARBA" id="ARBA00023315"/>
    </source>
</evidence>
<proteinExistence type="predicted"/>
<evidence type="ECO:0000313" key="8">
    <source>
        <dbReference type="EMBL" id="KAJ3663223.1"/>
    </source>
</evidence>
<evidence type="ECO:0000256" key="4">
    <source>
        <dbReference type="ARBA" id="ARBA00023098"/>
    </source>
</evidence>
<evidence type="ECO:0000256" key="5">
    <source>
        <dbReference type="ARBA" id="ARBA00023136"/>
    </source>
</evidence>
<dbReference type="EMBL" id="JALNTZ010000002">
    <property type="protein sequence ID" value="KAJ3663223.1"/>
    <property type="molecule type" value="Genomic_DNA"/>
</dbReference>
<evidence type="ECO:0000313" key="9">
    <source>
        <dbReference type="Proteomes" id="UP001168821"/>
    </source>
</evidence>
<dbReference type="PANTHER" id="PTHR23063:SF52">
    <property type="entry name" value="LYSOPHOSPHATIDYLCHOLINE ACYLTRANSFERASE"/>
    <property type="match status" value="1"/>
</dbReference>
<keyword evidence="2 7" id="KW-0812">Transmembrane</keyword>
<protein>
    <submittedName>
        <fullName evidence="8">Uncharacterized protein</fullName>
    </submittedName>
</protein>
<dbReference type="PANTHER" id="PTHR23063">
    <property type="entry name" value="PHOSPHOLIPID ACYLTRANSFERASE"/>
    <property type="match status" value="1"/>
</dbReference>
<name>A0AA38IS35_9CUCU</name>
<evidence type="ECO:0000256" key="7">
    <source>
        <dbReference type="SAM" id="Phobius"/>
    </source>
</evidence>
<dbReference type="GO" id="GO:0042171">
    <property type="term" value="F:lysophosphatidic acid acyltransferase activity"/>
    <property type="evidence" value="ECO:0007669"/>
    <property type="project" value="TreeGrafter"/>
</dbReference>
<feature type="transmembrane region" description="Helical" evidence="7">
    <location>
        <begin position="49"/>
        <end position="70"/>
    </location>
</feature>
<keyword evidence="1" id="KW-0808">Transferase</keyword>
<evidence type="ECO:0000256" key="2">
    <source>
        <dbReference type="ARBA" id="ARBA00022692"/>
    </source>
</evidence>
<gene>
    <name evidence="8" type="ORF">Zmor_007527</name>
</gene>
<dbReference type="Proteomes" id="UP001168821">
    <property type="component" value="Unassembled WGS sequence"/>
</dbReference>
<dbReference type="AlphaFoldDB" id="A0AA38IS35"/>
<organism evidence="8 9">
    <name type="scientific">Zophobas morio</name>
    <dbReference type="NCBI Taxonomy" id="2755281"/>
    <lineage>
        <taxon>Eukaryota</taxon>
        <taxon>Metazoa</taxon>
        <taxon>Ecdysozoa</taxon>
        <taxon>Arthropoda</taxon>
        <taxon>Hexapoda</taxon>
        <taxon>Insecta</taxon>
        <taxon>Pterygota</taxon>
        <taxon>Neoptera</taxon>
        <taxon>Endopterygota</taxon>
        <taxon>Coleoptera</taxon>
        <taxon>Polyphaga</taxon>
        <taxon>Cucujiformia</taxon>
        <taxon>Tenebrionidae</taxon>
        <taxon>Zophobas</taxon>
    </lineage>
</organism>
<keyword evidence="6" id="KW-0012">Acyltransferase</keyword>